<dbReference type="SUPFAM" id="SSF82171">
    <property type="entry name" value="DPP6 N-terminal domain-like"/>
    <property type="match status" value="1"/>
</dbReference>
<accession>A0ABV5IYH3</accession>
<keyword evidence="1" id="KW-1133">Transmembrane helix</keyword>
<evidence type="ECO:0000256" key="1">
    <source>
        <dbReference type="SAM" id="Phobius"/>
    </source>
</evidence>
<dbReference type="Proteomes" id="UP001589647">
    <property type="component" value="Unassembled WGS sequence"/>
</dbReference>
<evidence type="ECO:0000313" key="3">
    <source>
        <dbReference type="Proteomes" id="UP001589647"/>
    </source>
</evidence>
<keyword evidence="3" id="KW-1185">Reference proteome</keyword>
<keyword evidence="1" id="KW-0812">Transmembrane</keyword>
<feature type="transmembrane region" description="Helical" evidence="1">
    <location>
        <begin position="36"/>
        <end position="56"/>
    </location>
</feature>
<protein>
    <submittedName>
        <fullName evidence="2">Uncharacterized protein</fullName>
    </submittedName>
</protein>
<dbReference type="RefSeq" id="WP_189652774.1">
    <property type="nucleotide sequence ID" value="NZ_BMRC01000031.1"/>
</dbReference>
<dbReference type="Gene3D" id="2.120.10.30">
    <property type="entry name" value="TolB, C-terminal domain"/>
    <property type="match status" value="1"/>
</dbReference>
<dbReference type="InterPro" id="IPR011042">
    <property type="entry name" value="6-blade_b-propeller_TolB-like"/>
</dbReference>
<evidence type="ECO:0000313" key="2">
    <source>
        <dbReference type="EMBL" id="MFB9208970.1"/>
    </source>
</evidence>
<comment type="caution">
    <text evidence="2">The sequence shown here is derived from an EMBL/GenBank/DDBJ whole genome shotgun (WGS) entry which is preliminary data.</text>
</comment>
<keyword evidence="1" id="KW-0472">Membrane</keyword>
<dbReference type="EMBL" id="JBHMEI010000090">
    <property type="protein sequence ID" value="MFB9208970.1"/>
    <property type="molecule type" value="Genomic_DNA"/>
</dbReference>
<proteinExistence type="predicted"/>
<reference evidence="2 3" key="1">
    <citation type="submission" date="2024-09" db="EMBL/GenBank/DDBJ databases">
        <authorList>
            <person name="Sun Q."/>
            <person name="Mori K."/>
        </authorList>
    </citation>
    <scope>NUCLEOTIDE SEQUENCE [LARGE SCALE GENOMIC DNA]</scope>
    <source>
        <strain evidence="2 3">CCM 3426</strain>
    </source>
</reference>
<name>A0ABV5IYH3_9ACTN</name>
<gene>
    <name evidence="2" type="ORF">ACFFV7_47840</name>
</gene>
<organism evidence="2 3">
    <name type="scientific">Nonomuraea spiralis</name>
    <dbReference type="NCBI Taxonomy" id="46182"/>
    <lineage>
        <taxon>Bacteria</taxon>
        <taxon>Bacillati</taxon>
        <taxon>Actinomycetota</taxon>
        <taxon>Actinomycetes</taxon>
        <taxon>Streptosporangiales</taxon>
        <taxon>Streptosporangiaceae</taxon>
        <taxon>Nonomuraea</taxon>
    </lineage>
</organism>
<sequence>MKSLSEDLRALAEQAPDVDLGARAVRGARRRRATRLAVAAAAAVCVIAGGGATLLWQERAPALVLPPPETTVLPLPAKGVAPVEQFYRTICRDTGPTCAWRLVTRDGATYELADGPRDGPVEATPDGRRIAYYSPGRHAVVVRDLAGGQVWTSPLKQQEREFDSEFALRLAPGGLRFAVSGRTSNKLVDLKRGTATDLPKGWWPVSVSDGTGPVVMAKSSDDTTSVRVLGHDPVTVTPSTYDFSALAPDGHTMARVSATLDRDRTPMVRHDGTLVVFDVLGDVERRIKPSGLAAGLLPAKLGGWLSAREVTMLTVSGDARQDAVVYAVDVVSSRARELFTLRDDGRFSVPGLVR</sequence>